<name>A0AA86Q4U7_9EUKA</name>
<reference evidence="1" key="1">
    <citation type="submission" date="2023-06" db="EMBL/GenBank/DDBJ databases">
        <authorList>
            <person name="Kurt Z."/>
        </authorList>
    </citation>
    <scope>NUCLEOTIDE SEQUENCE</scope>
</reference>
<dbReference type="InterPro" id="IPR027417">
    <property type="entry name" value="P-loop_NTPase"/>
</dbReference>
<proteinExistence type="predicted"/>
<evidence type="ECO:0000313" key="2">
    <source>
        <dbReference type="EMBL" id="CAL6030470.1"/>
    </source>
</evidence>
<comment type="caution">
    <text evidence="1">The sequence shown here is derived from an EMBL/GenBank/DDBJ whole genome shotgun (WGS) entry which is preliminary data.</text>
</comment>
<evidence type="ECO:0000313" key="1">
    <source>
        <dbReference type="EMBL" id="CAI9951233.1"/>
    </source>
</evidence>
<dbReference type="Gene3D" id="3.40.50.300">
    <property type="entry name" value="P-loop containing nucleotide triphosphate hydrolases"/>
    <property type="match status" value="1"/>
</dbReference>
<dbReference type="AlphaFoldDB" id="A0AA86Q4U7"/>
<keyword evidence="3" id="KW-1185">Reference proteome</keyword>
<organism evidence="1">
    <name type="scientific">Hexamita inflata</name>
    <dbReference type="NCBI Taxonomy" id="28002"/>
    <lineage>
        <taxon>Eukaryota</taxon>
        <taxon>Metamonada</taxon>
        <taxon>Diplomonadida</taxon>
        <taxon>Hexamitidae</taxon>
        <taxon>Hexamitinae</taxon>
        <taxon>Hexamita</taxon>
    </lineage>
</organism>
<evidence type="ECO:0000313" key="3">
    <source>
        <dbReference type="Proteomes" id="UP001642409"/>
    </source>
</evidence>
<gene>
    <name evidence="2" type="ORF">HINF_LOCUS33347</name>
    <name evidence="1" type="ORF">HINF_LOCUS38878</name>
</gene>
<reference evidence="2 3" key="2">
    <citation type="submission" date="2024-07" db="EMBL/GenBank/DDBJ databases">
        <authorList>
            <person name="Akdeniz Z."/>
        </authorList>
    </citation>
    <scope>NUCLEOTIDE SEQUENCE [LARGE SCALE GENOMIC DNA]</scope>
</reference>
<protein>
    <submittedName>
        <fullName evidence="1">RHOF protein</fullName>
    </submittedName>
    <submittedName>
        <fullName evidence="2">RHOF_protein</fullName>
    </submittedName>
</protein>
<dbReference type="EMBL" id="CATOUU010000822">
    <property type="protein sequence ID" value="CAI9951233.1"/>
    <property type="molecule type" value="Genomic_DNA"/>
</dbReference>
<dbReference type="SUPFAM" id="SSF52540">
    <property type="entry name" value="P-loop containing nucleoside triphosphate hydrolases"/>
    <property type="match status" value="1"/>
</dbReference>
<accession>A0AA86Q4U7</accession>
<dbReference type="Proteomes" id="UP001642409">
    <property type="component" value="Unassembled WGS sequence"/>
</dbReference>
<sequence>MPVQLQNQLNIIILGDEQPTSYITKKLQQYNNYVSNYNNVEQQQIKVKLNEEKYQLNFKKCNNPLQLSSYSNSNVIVLCYFTTDENYQKNIIDNWYLDIYYQMEGIPIVLVGINQNEQYMDLKAQNSLQKEIYAKYFVPFFKLTDNTHLMMENIVQCTLKKQKVGKYFVKYVKLC</sequence>
<dbReference type="EMBL" id="CAXDID020000115">
    <property type="protein sequence ID" value="CAL6030470.1"/>
    <property type="molecule type" value="Genomic_DNA"/>
</dbReference>